<organism evidence="2 3">
    <name type="scientific">Streptomyces ziwulingensis</name>
    <dbReference type="NCBI Taxonomy" id="1045501"/>
    <lineage>
        <taxon>Bacteria</taxon>
        <taxon>Bacillati</taxon>
        <taxon>Actinomycetota</taxon>
        <taxon>Actinomycetes</taxon>
        <taxon>Kitasatosporales</taxon>
        <taxon>Streptomycetaceae</taxon>
        <taxon>Streptomyces</taxon>
    </lineage>
</organism>
<dbReference type="InterPro" id="IPR051703">
    <property type="entry name" value="NF-kappa-B_Signaling_Reg"/>
</dbReference>
<protein>
    <recommendedName>
        <fullName evidence="1">YqaJ viral recombinase domain-containing protein</fullName>
    </recommendedName>
</protein>
<evidence type="ECO:0000313" key="3">
    <source>
        <dbReference type="Proteomes" id="UP001501265"/>
    </source>
</evidence>
<dbReference type="InterPro" id="IPR017482">
    <property type="entry name" value="Lambda-type_endonuclease"/>
</dbReference>
<dbReference type="Proteomes" id="UP001501265">
    <property type="component" value="Unassembled WGS sequence"/>
</dbReference>
<dbReference type="Pfam" id="PF09588">
    <property type="entry name" value="YqaJ"/>
    <property type="match status" value="1"/>
</dbReference>
<dbReference type="InterPro" id="IPR011335">
    <property type="entry name" value="Restrct_endonuc-II-like"/>
</dbReference>
<sequence length="317" mass="35173">MGTESTTKPASIVPDGILIGHLTPGTAAWDEARAGLTITATEIAAVVSLSPWMSRFTLWHKKSGLAAAPFEMTPAIEWGTRLEDAVASKWQDEHPGYIAAPAGTWRHREREWQRATPDRLIYPQPASEFEVPEQAEELLEVKTSPFGDDWGPSGADDGVPVWYRCQVIWQMDTLGLRRTRFGVLIGGWDYREYTVDYDDTEAKILRDAAEHFLDEVREGRRPAIDGADDTYQTIRVQPSHYDDVDVEIPPVDAARYEQAQATSKAAAAELTAAKGVVLDHIGTGRRAVVGERRIAYRIAKPDGTTKSLNPYKQKEAA</sequence>
<dbReference type="InterPro" id="IPR019080">
    <property type="entry name" value="YqaJ_viral_recombinase"/>
</dbReference>
<evidence type="ECO:0000313" key="2">
    <source>
        <dbReference type="EMBL" id="GAA4823827.1"/>
    </source>
</evidence>
<evidence type="ECO:0000259" key="1">
    <source>
        <dbReference type="Pfam" id="PF09588"/>
    </source>
</evidence>
<dbReference type="RefSeq" id="WP_345624436.1">
    <property type="nucleotide sequence ID" value="NZ_BAABIG010000089.1"/>
</dbReference>
<feature type="domain" description="YqaJ viral recombinase" evidence="1">
    <location>
        <begin position="29"/>
        <end position="173"/>
    </location>
</feature>
<dbReference type="SUPFAM" id="SSF52980">
    <property type="entry name" value="Restriction endonuclease-like"/>
    <property type="match status" value="1"/>
</dbReference>
<keyword evidence="3" id="KW-1185">Reference proteome</keyword>
<dbReference type="Gene3D" id="3.90.320.10">
    <property type="match status" value="1"/>
</dbReference>
<dbReference type="InterPro" id="IPR011604">
    <property type="entry name" value="PDDEXK-like_dom_sf"/>
</dbReference>
<comment type="caution">
    <text evidence="2">The sequence shown here is derived from an EMBL/GenBank/DDBJ whole genome shotgun (WGS) entry which is preliminary data.</text>
</comment>
<accession>A0ABP9D0N3</accession>
<reference evidence="3" key="1">
    <citation type="journal article" date="2019" name="Int. J. Syst. Evol. Microbiol.">
        <title>The Global Catalogue of Microorganisms (GCM) 10K type strain sequencing project: providing services to taxonomists for standard genome sequencing and annotation.</title>
        <authorList>
            <consortium name="The Broad Institute Genomics Platform"/>
            <consortium name="The Broad Institute Genome Sequencing Center for Infectious Disease"/>
            <person name="Wu L."/>
            <person name="Ma J."/>
        </authorList>
    </citation>
    <scope>NUCLEOTIDE SEQUENCE [LARGE SCALE GENOMIC DNA]</scope>
    <source>
        <strain evidence="3">JCM 18081</strain>
    </source>
</reference>
<gene>
    <name evidence="2" type="ORF">GCM10023220_66850</name>
</gene>
<proteinExistence type="predicted"/>
<dbReference type="PANTHER" id="PTHR46609">
    <property type="entry name" value="EXONUCLEASE, PHAGE-TYPE/RECB, C-TERMINAL DOMAIN-CONTAINING PROTEIN"/>
    <property type="match status" value="1"/>
</dbReference>
<dbReference type="PANTHER" id="PTHR46609:SF6">
    <property type="entry name" value="EXONUCLEASE, PHAGE-TYPE_RECB, C-TERMINAL DOMAIN-CONTAINING PROTEIN-RELATED"/>
    <property type="match status" value="1"/>
</dbReference>
<name>A0ABP9D0N3_9ACTN</name>
<dbReference type="EMBL" id="BAABIG010000089">
    <property type="protein sequence ID" value="GAA4823827.1"/>
    <property type="molecule type" value="Genomic_DNA"/>
</dbReference>
<dbReference type="NCBIfam" id="TIGR03033">
    <property type="entry name" value="phage_rel_nuc"/>
    <property type="match status" value="1"/>
</dbReference>